<evidence type="ECO:0008006" key="4">
    <source>
        <dbReference type="Google" id="ProtNLM"/>
    </source>
</evidence>
<reference evidence="2" key="1">
    <citation type="journal article" date="2014" name="Int. J. Syst. Evol. Microbiol.">
        <title>Complete genome sequence of Corynebacterium casei LMG S-19264T (=DSM 44701T), isolated from a smear-ripened cheese.</title>
        <authorList>
            <consortium name="US DOE Joint Genome Institute (JGI-PGF)"/>
            <person name="Walter F."/>
            <person name="Albersmeier A."/>
            <person name="Kalinowski J."/>
            <person name="Ruckert C."/>
        </authorList>
    </citation>
    <scope>NUCLEOTIDE SEQUENCE</scope>
    <source>
        <strain evidence="2">JCM 30078</strain>
    </source>
</reference>
<accession>A0A917V0X5</accession>
<reference evidence="2" key="2">
    <citation type="submission" date="2020-09" db="EMBL/GenBank/DDBJ databases">
        <authorList>
            <person name="Sun Q."/>
            <person name="Ohkuma M."/>
        </authorList>
    </citation>
    <scope>NUCLEOTIDE SEQUENCE</scope>
    <source>
        <strain evidence="2">JCM 30078</strain>
    </source>
</reference>
<evidence type="ECO:0000256" key="1">
    <source>
        <dbReference type="SAM" id="MobiDB-lite"/>
    </source>
</evidence>
<evidence type="ECO:0000313" key="3">
    <source>
        <dbReference type="Proteomes" id="UP000635983"/>
    </source>
</evidence>
<keyword evidence="3" id="KW-1185">Reference proteome</keyword>
<dbReference type="AlphaFoldDB" id="A0A917V0X5"/>
<gene>
    <name evidence="2" type="ORF">GCM10009304_35490</name>
</gene>
<sequence length="107" mass="10724">MSKPVDPNVHGWERAASIAGGLLLLGKGVRKGGLGGMLQLAMGGMAVARGFSGKCAAKRAIAEALNEREDARLAHSSATAVRGTTVAGHDSLVVPPPGAVSDPKASL</sequence>
<dbReference type="RefSeq" id="WP_188985101.1">
    <property type="nucleotide sequence ID" value="NZ_BMPO01000009.1"/>
</dbReference>
<dbReference type="Proteomes" id="UP000635983">
    <property type="component" value="Unassembled WGS sequence"/>
</dbReference>
<name>A0A917V0X5_9PSED</name>
<proteinExistence type="predicted"/>
<protein>
    <recommendedName>
        <fullName evidence="4">DUF2892 domain-containing protein</fullName>
    </recommendedName>
</protein>
<feature type="region of interest" description="Disordered" evidence="1">
    <location>
        <begin position="85"/>
        <end position="107"/>
    </location>
</feature>
<evidence type="ECO:0000313" key="2">
    <source>
        <dbReference type="EMBL" id="GGK06317.1"/>
    </source>
</evidence>
<comment type="caution">
    <text evidence="2">The sequence shown here is derived from an EMBL/GenBank/DDBJ whole genome shotgun (WGS) entry which is preliminary data.</text>
</comment>
<dbReference type="EMBL" id="BMPO01000009">
    <property type="protein sequence ID" value="GGK06317.1"/>
    <property type="molecule type" value="Genomic_DNA"/>
</dbReference>
<organism evidence="2 3">
    <name type="scientific">Pseudomonas matsuisoli</name>
    <dbReference type="NCBI Taxonomy" id="1515666"/>
    <lineage>
        <taxon>Bacteria</taxon>
        <taxon>Pseudomonadati</taxon>
        <taxon>Pseudomonadota</taxon>
        <taxon>Gammaproteobacteria</taxon>
        <taxon>Pseudomonadales</taxon>
        <taxon>Pseudomonadaceae</taxon>
        <taxon>Pseudomonas</taxon>
    </lineage>
</organism>